<accession>A0A7S3UB94</accession>
<dbReference type="Pfam" id="PF16156">
    <property type="entry name" value="DUF4864"/>
    <property type="match status" value="1"/>
</dbReference>
<gene>
    <name evidence="2" type="ORF">PSAL00342_LOCUS1835</name>
</gene>
<dbReference type="EMBL" id="HBIS01002060">
    <property type="protein sequence ID" value="CAE0608018.1"/>
    <property type="molecule type" value="Transcribed_RNA"/>
</dbReference>
<reference evidence="2" key="1">
    <citation type="submission" date="2021-01" db="EMBL/GenBank/DDBJ databases">
        <authorList>
            <person name="Corre E."/>
            <person name="Pelletier E."/>
            <person name="Niang G."/>
            <person name="Scheremetjew M."/>
            <person name="Finn R."/>
            <person name="Kale V."/>
            <person name="Holt S."/>
            <person name="Cochrane G."/>
            <person name="Meng A."/>
            <person name="Brown T."/>
            <person name="Cohen L."/>
        </authorList>
    </citation>
    <scope>NUCLEOTIDE SEQUENCE</scope>
    <source>
        <strain evidence="2">CCMP1897</strain>
    </source>
</reference>
<name>A0A7S3UB94_9CHLO</name>
<sequence length="381" mass="42923">MATASRTHATCVRRPKGCRRPCRRKARRETRAGAQPRDEGADRGESTQLSTEDAVATAQRFLDGLLEADLEKVVEELPDGAKDLYFEKFQEVDLEQRMKGVHFPVGLVFFGALQDTEVEQSIDEEIRDIFDVSFYIDSYFKRVMLYNRPVTVHPLSSLRISRGKFLHRFEAKTENGECVVFSISCQVENSLQPCYKSVEVVRRWSITSARGECVSSSTRPCVELSPEVVVATQIEALKNLDFETAFAFASPSNRSVTGPLDKFIGLLNTPFYVPLVGYTSMEVLYSEQVGVAKYVQRVMVTADATSDTRKMADAIDPAHEQDKIWIGPLLLSHRRSRKPTVSIIYEWQVSLNSDYSVSPEEKYWMTDAVKPLLGPAASTSY</sequence>
<organism evidence="2">
    <name type="scientific">Picocystis salinarum</name>
    <dbReference type="NCBI Taxonomy" id="88271"/>
    <lineage>
        <taxon>Eukaryota</taxon>
        <taxon>Viridiplantae</taxon>
        <taxon>Chlorophyta</taxon>
        <taxon>Picocystophyceae</taxon>
        <taxon>Picocystales</taxon>
        <taxon>Picocystaceae</taxon>
        <taxon>Picocystis</taxon>
    </lineage>
</organism>
<feature type="compositionally biased region" description="Basic residues" evidence="1">
    <location>
        <begin position="11"/>
        <end position="28"/>
    </location>
</feature>
<evidence type="ECO:0000256" key="1">
    <source>
        <dbReference type="SAM" id="MobiDB-lite"/>
    </source>
</evidence>
<evidence type="ECO:0000313" key="2">
    <source>
        <dbReference type="EMBL" id="CAE0608018.1"/>
    </source>
</evidence>
<dbReference type="AlphaFoldDB" id="A0A7S3UB94"/>
<dbReference type="PANTHER" id="PTHR35716">
    <property type="entry name" value="OS05G0574700 PROTEIN-RELATED"/>
    <property type="match status" value="1"/>
</dbReference>
<feature type="compositionally biased region" description="Basic and acidic residues" evidence="1">
    <location>
        <begin position="36"/>
        <end position="45"/>
    </location>
</feature>
<dbReference type="InterPro" id="IPR032347">
    <property type="entry name" value="DUF4864"/>
</dbReference>
<protein>
    <submittedName>
        <fullName evidence="2">Uncharacterized protein</fullName>
    </submittedName>
</protein>
<proteinExistence type="predicted"/>
<feature type="region of interest" description="Disordered" evidence="1">
    <location>
        <begin position="1"/>
        <end position="51"/>
    </location>
</feature>